<feature type="domain" description="AB hydrolase-1" evidence="1">
    <location>
        <begin position="44"/>
        <end position="268"/>
    </location>
</feature>
<proteinExistence type="predicted"/>
<dbReference type="PRINTS" id="PR00111">
    <property type="entry name" value="ABHYDROLASE"/>
</dbReference>
<reference evidence="3" key="1">
    <citation type="submission" date="2015-05" db="EMBL/GenBank/DDBJ databases">
        <title>Draft genome sequencing of a biphenyl-degrading bacterium, Pseudomonas balearica KF707 (=NBRC110670).</title>
        <authorList>
            <person name="Kimura N."/>
            <person name="Hirose J."/>
            <person name="Watanabe T."/>
            <person name="Suenaga H."/>
            <person name="Fujihara H."/>
            <person name="Noguchi M."/>
            <person name="Hashimoto M."/>
            <person name="Shimodaira J."/>
            <person name="Tsuchikane K."/>
            <person name="Hosoyama A."/>
            <person name="Yamazoe A."/>
            <person name="Fujita N."/>
            <person name="Furukawa K."/>
        </authorList>
    </citation>
    <scope>NUCLEOTIDE SEQUENCE [LARGE SCALE GENOMIC DNA]</scope>
    <source>
        <strain evidence="3">DSM 10086 / NBRC 110670 / KF707</strain>
    </source>
</reference>
<dbReference type="Proteomes" id="UP000218554">
    <property type="component" value="Chromosome"/>
</dbReference>
<dbReference type="InterPro" id="IPR029058">
    <property type="entry name" value="AB_hydrolase_fold"/>
</dbReference>
<sequence length="287" mass="31760">MNTPHHSARAATAENQYVQVNGNEIAYRTFGVGSPIVLANRMRGTLDTWDPLFLDSLADRHTVITFDYPGVGYSSGTLPDDLGEVARFVSDFTTAIGLDSFAMLGWSWGGFTTQTLLLDQPERVTHAILVGTNPPGPGQLPIQQVFIDRAMKPVNDLDDEEVLFFEPRSAFSRAAAKASHDRIYARPDVVSKIPSRLEQFMVYLKAAEVFREDALGRRAGLTRTRTPMLVISGDNDTSTAGQNWFPLIGQLQNAQFVFYPESGHGPQHQYPELSAEYIADFIARTSC</sequence>
<keyword evidence="3" id="KW-1185">Reference proteome</keyword>
<evidence type="ECO:0000313" key="2">
    <source>
        <dbReference type="EMBL" id="BAU74640.1"/>
    </source>
</evidence>
<dbReference type="GO" id="GO:0047372">
    <property type="term" value="F:monoacylglycerol lipase activity"/>
    <property type="evidence" value="ECO:0007669"/>
    <property type="project" value="TreeGrafter"/>
</dbReference>
<dbReference type="Pfam" id="PF00561">
    <property type="entry name" value="Abhydrolase_1"/>
    <property type="match status" value="1"/>
</dbReference>
<gene>
    <name evidence="2" type="ORF">KF707C_29520</name>
</gene>
<organism evidence="2 3">
    <name type="scientific">Metapseudomonas furukawaii</name>
    <name type="common">Pseudomonas furukawaii</name>
    <dbReference type="NCBI Taxonomy" id="1149133"/>
    <lineage>
        <taxon>Bacteria</taxon>
        <taxon>Pseudomonadati</taxon>
        <taxon>Pseudomonadota</taxon>
        <taxon>Gammaproteobacteria</taxon>
        <taxon>Pseudomonadales</taxon>
        <taxon>Pseudomonadaceae</taxon>
        <taxon>Metapseudomonas</taxon>
    </lineage>
</organism>
<dbReference type="InterPro" id="IPR000073">
    <property type="entry name" value="AB_hydrolase_1"/>
</dbReference>
<dbReference type="PANTHER" id="PTHR43798:SF5">
    <property type="entry name" value="MONOACYLGLYCEROL LIPASE ABHD6"/>
    <property type="match status" value="1"/>
</dbReference>
<dbReference type="SUPFAM" id="SSF53474">
    <property type="entry name" value="alpha/beta-Hydrolases"/>
    <property type="match status" value="1"/>
</dbReference>
<evidence type="ECO:0000259" key="1">
    <source>
        <dbReference type="Pfam" id="PF00561"/>
    </source>
</evidence>
<accession>A0AAD1C0T0</accession>
<dbReference type="GO" id="GO:0016020">
    <property type="term" value="C:membrane"/>
    <property type="evidence" value="ECO:0007669"/>
    <property type="project" value="TreeGrafter"/>
</dbReference>
<dbReference type="PANTHER" id="PTHR43798">
    <property type="entry name" value="MONOACYLGLYCEROL LIPASE"/>
    <property type="match status" value="1"/>
</dbReference>
<name>A0AAD1C0T0_METFU</name>
<dbReference type="KEGG" id="pfuw:KF707C_29520"/>
<dbReference type="RefSeq" id="WP_003452196.1">
    <property type="nucleotide sequence ID" value="NZ_AJMR01000162.1"/>
</dbReference>
<dbReference type="AlphaFoldDB" id="A0AAD1C0T0"/>
<dbReference type="GO" id="GO:0046464">
    <property type="term" value="P:acylglycerol catabolic process"/>
    <property type="evidence" value="ECO:0007669"/>
    <property type="project" value="TreeGrafter"/>
</dbReference>
<reference evidence="2 3" key="2">
    <citation type="journal article" date="2017" name="Int. J. Syst. Evol. Microbiol.">
        <title>Pseudomonas furukawaii sp. nov., a polychlorinated biphenyl-degrading bacterium isolated from biphenyl-contaminated soil in Japan.</title>
        <authorList>
            <person name="Kimura N."/>
            <person name="Watanabe T."/>
            <person name="Suenaga H."/>
            <person name="Fujihara H."/>
            <person name="Futagami T."/>
            <person name="Goto M."/>
            <person name="Hanada S."/>
            <person name="Hirose J."/>
        </authorList>
    </citation>
    <scope>NUCLEOTIDE SEQUENCE [LARGE SCALE GENOMIC DNA]</scope>
    <source>
        <strain evidence="3">DSM 10086 / NBRC 110670 / KF707</strain>
    </source>
</reference>
<evidence type="ECO:0000313" key="3">
    <source>
        <dbReference type="Proteomes" id="UP000218554"/>
    </source>
</evidence>
<protein>
    <submittedName>
        <fullName evidence="2">Hydrolase</fullName>
    </submittedName>
</protein>
<keyword evidence="2" id="KW-0378">Hydrolase</keyword>
<dbReference type="EMBL" id="AP014862">
    <property type="protein sequence ID" value="BAU74640.1"/>
    <property type="molecule type" value="Genomic_DNA"/>
</dbReference>
<dbReference type="InterPro" id="IPR050266">
    <property type="entry name" value="AB_hydrolase_sf"/>
</dbReference>
<dbReference type="Gene3D" id="3.40.50.1820">
    <property type="entry name" value="alpha/beta hydrolase"/>
    <property type="match status" value="1"/>
</dbReference>